<dbReference type="Proteomes" id="UP001220610">
    <property type="component" value="Chromosome"/>
</dbReference>
<gene>
    <name evidence="1" type="ORF">P0Y53_16775</name>
</gene>
<dbReference type="SUPFAM" id="SSF53756">
    <property type="entry name" value="UDP-Glycosyltransferase/glycogen phosphorylase"/>
    <property type="match status" value="1"/>
</dbReference>
<dbReference type="Gene3D" id="3.40.50.2000">
    <property type="entry name" value="Glycogen Phosphorylase B"/>
    <property type="match status" value="1"/>
</dbReference>
<accession>A0AAJ6BFW5</accession>
<evidence type="ECO:0000313" key="2">
    <source>
        <dbReference type="Proteomes" id="UP001220610"/>
    </source>
</evidence>
<reference evidence="1" key="1">
    <citation type="submission" date="2023-03" db="EMBL/GenBank/DDBJ databases">
        <title>Andean soil-derived lignocellulolytic bacterial consortium as a source of novel taxa and putative plastic-active enzymes.</title>
        <authorList>
            <person name="Diaz-Garcia L."/>
            <person name="Chuvochina M."/>
            <person name="Feuerriegel G."/>
            <person name="Bunk B."/>
            <person name="Sproer C."/>
            <person name="Streit W.R."/>
            <person name="Rodriguez L.M."/>
            <person name="Overmann J."/>
            <person name="Jimenez D.J."/>
        </authorList>
    </citation>
    <scope>NUCLEOTIDE SEQUENCE</scope>
    <source>
        <strain evidence="1">MAG 7</strain>
    </source>
</reference>
<dbReference type="PANTHER" id="PTHR12526:SF637">
    <property type="entry name" value="GLYCOSYLTRANSFERASE EPSF-RELATED"/>
    <property type="match status" value="1"/>
</dbReference>
<name>A0AAJ6BFW5_9BACT</name>
<proteinExistence type="predicted"/>
<dbReference type="PANTHER" id="PTHR12526">
    <property type="entry name" value="GLYCOSYLTRANSFERASE"/>
    <property type="match status" value="1"/>
</dbReference>
<dbReference type="CDD" id="cd03801">
    <property type="entry name" value="GT4_PimA-like"/>
    <property type="match status" value="1"/>
</dbReference>
<sequence>MSYRKALLKRKLETIGMWPFVLAGRIYGWLFPLKKPTSTFLFYSSADIGGAIKVNADIAQCVADQEPLIIFSKKPKNNGHKDLFAGFQVLDLHRQIDNKVYHFINFFWRGVLASWINKAPDAVILGGETLFFYKMLPHLRPSVRRIELCHLDTWLRYSIGFIDLITLRVFSTTKLKQDVEAQYRQLGIDQSYFTKLRFAENQIPIPPYEEVNNPELQVVFIGRGSPQKRVPLTAAIAEKLHQLGAPIHFSFVGDVDKVIDPTRYPYFSFYGNVRDEAKMNQLYRQSDVLIMTSAFEGLPLVVMQMMAHARIVLSTAVNAIPDYIRHLENGLLIRQTDEAAIVEEGVQLLLWLKDHPEEYKRMGLRSREIAIEKFSNEVFCREYRALLYGPGH</sequence>
<dbReference type="Pfam" id="PF13692">
    <property type="entry name" value="Glyco_trans_1_4"/>
    <property type="match status" value="1"/>
</dbReference>
<dbReference type="EMBL" id="CP119311">
    <property type="protein sequence ID" value="WEK34144.1"/>
    <property type="molecule type" value="Genomic_DNA"/>
</dbReference>
<organism evidence="1 2">
    <name type="scientific">Candidatus Pseudobacter hemicellulosilyticus</name>
    <dbReference type="NCBI Taxonomy" id="3121375"/>
    <lineage>
        <taxon>Bacteria</taxon>
        <taxon>Pseudomonadati</taxon>
        <taxon>Bacteroidota</taxon>
        <taxon>Chitinophagia</taxon>
        <taxon>Chitinophagales</taxon>
        <taxon>Chitinophagaceae</taxon>
        <taxon>Pseudobacter</taxon>
    </lineage>
</organism>
<dbReference type="AlphaFoldDB" id="A0AAJ6BFW5"/>
<evidence type="ECO:0000313" key="1">
    <source>
        <dbReference type="EMBL" id="WEK34144.1"/>
    </source>
</evidence>
<protein>
    <submittedName>
        <fullName evidence="1">Glycosyltransferase family 4 protein</fullName>
    </submittedName>
</protein>